<sequence>MPRGTLEQTADAWIGRLKRETQLQPAADLYKGRAFQMARKASEHVSGRFAVLSAGLGYVKSETPIPGYDLTIRPVGPASVLRKIKGEVCAARWWAHVSKGPFSSTLAKDARGSSQVLVCLSRAYAAMIEKELIGVSRMEGVQLRLFGLSISNHLCDALKPYVMPYDERLDRLGRPGTRVDFPQRALLDFVTNISPRSDGTLETDRKAVAARLAPFAFRRPRVQKRVSDDEIRRMVTRLMPKVGPTSNMVLRHLRNVEGVSCEQGRFSRIYNDVRRGLS</sequence>
<dbReference type="EMBL" id="LNCU01000039">
    <property type="protein sequence ID" value="KWV58241.1"/>
    <property type="molecule type" value="Genomic_DNA"/>
</dbReference>
<protein>
    <submittedName>
        <fullName evidence="1">Uncharacterized protein</fullName>
    </submittedName>
</protein>
<keyword evidence="2" id="KW-1185">Reference proteome</keyword>
<dbReference type="AlphaFoldDB" id="A0A109JZX4"/>
<accession>A0A109JZX4</accession>
<proteinExistence type="predicted"/>
<name>A0A109JZX4_9BRAD</name>
<gene>
    <name evidence="1" type="ORF">AS156_36205</name>
</gene>
<comment type="caution">
    <text evidence="1">The sequence shown here is derived from an EMBL/GenBank/DDBJ whole genome shotgun (WGS) entry which is preliminary data.</text>
</comment>
<dbReference type="Proteomes" id="UP000057737">
    <property type="component" value="Unassembled WGS sequence"/>
</dbReference>
<evidence type="ECO:0000313" key="2">
    <source>
        <dbReference type="Proteomes" id="UP000057737"/>
    </source>
</evidence>
<reference evidence="1 2" key="1">
    <citation type="submission" date="2015-11" db="EMBL/GenBank/DDBJ databases">
        <title>Draft Genome Sequence of the Strain BR 10303 (Bradyrhizobium sp.) isolated from nodules of Centrolobium paraense.</title>
        <authorList>
            <person name="Zelli J.E."/>
            <person name="Simoes-Araujo J.L."/>
            <person name="Barauna A.C."/>
            <person name="Silva K."/>
        </authorList>
    </citation>
    <scope>NUCLEOTIDE SEQUENCE [LARGE SCALE GENOMIC DNA]</scope>
    <source>
        <strain evidence="1 2">BR 10303</strain>
    </source>
</reference>
<organism evidence="1 2">
    <name type="scientific">Bradyrhizobium macuxiense</name>
    <dbReference type="NCBI Taxonomy" id="1755647"/>
    <lineage>
        <taxon>Bacteria</taxon>
        <taxon>Pseudomonadati</taxon>
        <taxon>Pseudomonadota</taxon>
        <taxon>Alphaproteobacteria</taxon>
        <taxon>Hyphomicrobiales</taxon>
        <taxon>Nitrobacteraceae</taxon>
        <taxon>Bradyrhizobium</taxon>
    </lineage>
</organism>
<evidence type="ECO:0000313" key="1">
    <source>
        <dbReference type="EMBL" id="KWV58241.1"/>
    </source>
</evidence>